<dbReference type="EC" id="3.4.19.3" evidence="9"/>
<dbReference type="GO" id="GO:0016920">
    <property type="term" value="F:pyroglutamyl-peptidase activity"/>
    <property type="evidence" value="ECO:0007669"/>
    <property type="project" value="UniProtKB-UniRule"/>
</dbReference>
<sequence>MKVLVTGFDPFGGESVNPALEAIKKLDGRIIADSVVTICELPTVRRKAIVALREAIFKIDPAVIIAVGQAGGRMEITPERVAINIDDFRIKDNEGNNPIDEPIEPFGLTAYWSTLPIKKMVEVMRENGVPASVSNSAGTFVCNHLFYGLMHQLCIEGNKRRGGFIHIPYLPEQVSRSPGQPSMSLDMIVRGLEIAIEVALTTAEDCQLTGGTIC</sequence>
<evidence type="ECO:0000256" key="3">
    <source>
        <dbReference type="ARBA" id="ARBA00004496"/>
    </source>
</evidence>
<feature type="active site" evidence="9 10">
    <location>
        <position position="79"/>
    </location>
</feature>
<keyword evidence="8 9" id="KW-0788">Thiol protease</keyword>
<keyword evidence="5 9" id="KW-0963">Cytoplasm</keyword>
<dbReference type="PRINTS" id="PR00706">
    <property type="entry name" value="PYROGLUPTASE"/>
</dbReference>
<keyword evidence="7 9" id="KW-0378">Hydrolase</keyword>
<keyword evidence="13" id="KW-1185">Reference proteome</keyword>
<dbReference type="RefSeq" id="WP_090943587.1">
    <property type="nucleotide sequence ID" value="NZ_FOTS01000067.1"/>
</dbReference>
<comment type="function">
    <text evidence="2 9">Removes 5-oxoproline from various penultimate amino acid residues except L-proline.</text>
</comment>
<dbReference type="InterPro" id="IPR029762">
    <property type="entry name" value="PGP-I_bact-type"/>
</dbReference>
<comment type="catalytic activity">
    <reaction evidence="1 9 10">
        <text>Release of an N-terminal pyroglutamyl group from a polypeptide, the second amino acid generally not being Pro.</text>
        <dbReference type="EC" id="3.4.19.3"/>
    </reaction>
</comment>
<evidence type="ECO:0000313" key="13">
    <source>
        <dbReference type="Proteomes" id="UP000199520"/>
    </source>
</evidence>
<gene>
    <name evidence="9" type="primary">pcp</name>
    <name evidence="12" type="ORF">SAMN04490355_106718</name>
</gene>
<dbReference type="CDD" id="cd00501">
    <property type="entry name" value="Peptidase_C15"/>
    <property type="match status" value="1"/>
</dbReference>
<evidence type="ECO:0000256" key="5">
    <source>
        <dbReference type="ARBA" id="ARBA00022490"/>
    </source>
</evidence>
<comment type="similarity">
    <text evidence="4 9">Belongs to the peptidase C15 family.</text>
</comment>
<evidence type="ECO:0000256" key="10">
    <source>
        <dbReference type="PROSITE-ProRule" id="PRU10076"/>
    </source>
</evidence>
<dbReference type="PIRSF" id="PIRSF015592">
    <property type="entry name" value="Prld-crbxl_pptds"/>
    <property type="match status" value="1"/>
</dbReference>
<dbReference type="InterPro" id="IPR033694">
    <property type="entry name" value="PGPEP1_Cys_AS"/>
</dbReference>
<dbReference type="NCBIfam" id="NF009676">
    <property type="entry name" value="PRK13197.1"/>
    <property type="match status" value="1"/>
</dbReference>
<dbReference type="STRING" id="1123291.SAMN04490355_106718"/>
<dbReference type="InterPro" id="IPR036440">
    <property type="entry name" value="Peptidase_C15-like_sf"/>
</dbReference>
<evidence type="ECO:0000256" key="6">
    <source>
        <dbReference type="ARBA" id="ARBA00022670"/>
    </source>
</evidence>
<evidence type="ECO:0000256" key="8">
    <source>
        <dbReference type="ARBA" id="ARBA00022807"/>
    </source>
</evidence>
<organism evidence="12 13">
    <name type="scientific">Pelosinus propionicus DSM 13327</name>
    <dbReference type="NCBI Taxonomy" id="1123291"/>
    <lineage>
        <taxon>Bacteria</taxon>
        <taxon>Bacillati</taxon>
        <taxon>Bacillota</taxon>
        <taxon>Negativicutes</taxon>
        <taxon>Selenomonadales</taxon>
        <taxon>Sporomusaceae</taxon>
        <taxon>Pelosinus</taxon>
    </lineage>
</organism>
<protein>
    <recommendedName>
        <fullName evidence="9">Pyrrolidone-carboxylate peptidase</fullName>
        <ecNumber evidence="9">3.4.19.3</ecNumber>
    </recommendedName>
    <alternativeName>
        <fullName evidence="9">5-oxoprolyl-peptidase</fullName>
    </alternativeName>
    <alternativeName>
        <fullName evidence="9">Pyroglutamyl-peptidase I</fullName>
        <shortName evidence="9">PGP-I</shortName>
        <shortName evidence="9">Pyrase</shortName>
    </alternativeName>
</protein>
<dbReference type="OrthoDB" id="9779738at2"/>
<keyword evidence="6 9" id="KW-0645">Protease</keyword>
<evidence type="ECO:0000256" key="9">
    <source>
        <dbReference type="HAMAP-Rule" id="MF_00417"/>
    </source>
</evidence>
<dbReference type="PANTHER" id="PTHR23402">
    <property type="entry name" value="PROTEASE FAMILY C15 PYROGLUTAMYL-PEPTIDASE I-RELATED"/>
    <property type="match status" value="1"/>
</dbReference>
<dbReference type="GO" id="GO:0005829">
    <property type="term" value="C:cytosol"/>
    <property type="evidence" value="ECO:0007669"/>
    <property type="project" value="InterPro"/>
</dbReference>
<dbReference type="InterPro" id="IPR016125">
    <property type="entry name" value="Peptidase_C15-like"/>
</dbReference>
<dbReference type="SUPFAM" id="SSF53182">
    <property type="entry name" value="Pyrrolidone carboxyl peptidase (pyroglutamate aminopeptidase)"/>
    <property type="match status" value="1"/>
</dbReference>
<evidence type="ECO:0000256" key="1">
    <source>
        <dbReference type="ARBA" id="ARBA00001770"/>
    </source>
</evidence>
<dbReference type="Proteomes" id="UP000199520">
    <property type="component" value="Unassembled WGS sequence"/>
</dbReference>
<evidence type="ECO:0000256" key="2">
    <source>
        <dbReference type="ARBA" id="ARBA00002280"/>
    </source>
</evidence>
<evidence type="ECO:0000256" key="7">
    <source>
        <dbReference type="ARBA" id="ARBA00022801"/>
    </source>
</evidence>
<dbReference type="InterPro" id="IPR033693">
    <property type="entry name" value="PGPEP1_Glu_AS"/>
</dbReference>
<evidence type="ECO:0000313" key="12">
    <source>
        <dbReference type="EMBL" id="SFM28957.1"/>
    </source>
</evidence>
<name>A0A1I4PMH7_9FIRM</name>
<dbReference type="PANTHER" id="PTHR23402:SF1">
    <property type="entry name" value="PYROGLUTAMYL-PEPTIDASE I"/>
    <property type="match status" value="1"/>
</dbReference>
<proteinExistence type="inferred from homology"/>
<dbReference type="EMBL" id="FOTS01000067">
    <property type="protein sequence ID" value="SFM28957.1"/>
    <property type="molecule type" value="Genomic_DNA"/>
</dbReference>
<reference evidence="13" key="1">
    <citation type="submission" date="2016-10" db="EMBL/GenBank/DDBJ databases">
        <authorList>
            <person name="Varghese N."/>
            <person name="Submissions S."/>
        </authorList>
    </citation>
    <scope>NUCLEOTIDE SEQUENCE [LARGE SCALE GENOMIC DNA]</scope>
    <source>
        <strain evidence="13">DSM 13327</strain>
    </source>
</reference>
<feature type="active site" evidence="9 11">
    <location>
        <position position="142"/>
    </location>
</feature>
<comment type="subcellular location">
    <subcellularLocation>
        <location evidence="3 9">Cytoplasm</location>
    </subcellularLocation>
</comment>
<dbReference type="NCBIfam" id="TIGR00504">
    <property type="entry name" value="pyro_pdase"/>
    <property type="match status" value="1"/>
</dbReference>
<dbReference type="PROSITE" id="PS01333">
    <property type="entry name" value="PYRASE_GLU"/>
    <property type="match status" value="1"/>
</dbReference>
<feature type="active site" evidence="9">
    <location>
        <position position="166"/>
    </location>
</feature>
<dbReference type="Gene3D" id="3.40.630.20">
    <property type="entry name" value="Peptidase C15, pyroglutamyl peptidase I-like"/>
    <property type="match status" value="1"/>
</dbReference>
<dbReference type="InterPro" id="IPR000816">
    <property type="entry name" value="Peptidase_C15"/>
</dbReference>
<dbReference type="PROSITE" id="PS01334">
    <property type="entry name" value="PYRASE_CYS"/>
    <property type="match status" value="1"/>
</dbReference>
<evidence type="ECO:0000256" key="4">
    <source>
        <dbReference type="ARBA" id="ARBA00006641"/>
    </source>
</evidence>
<dbReference type="Pfam" id="PF01470">
    <property type="entry name" value="Peptidase_C15"/>
    <property type="match status" value="1"/>
</dbReference>
<dbReference type="HAMAP" id="MF_00417">
    <property type="entry name" value="Pyrrolid_peptidase"/>
    <property type="match status" value="1"/>
</dbReference>
<evidence type="ECO:0000256" key="11">
    <source>
        <dbReference type="PROSITE-ProRule" id="PRU10077"/>
    </source>
</evidence>
<dbReference type="AlphaFoldDB" id="A0A1I4PMH7"/>
<comment type="subunit">
    <text evidence="9">Homotetramer.</text>
</comment>
<dbReference type="GO" id="GO:0006508">
    <property type="term" value="P:proteolysis"/>
    <property type="evidence" value="ECO:0007669"/>
    <property type="project" value="UniProtKB-KW"/>
</dbReference>
<dbReference type="FunFam" id="3.40.630.20:FF:000001">
    <property type="entry name" value="Pyrrolidone-carboxylate peptidase"/>
    <property type="match status" value="1"/>
</dbReference>
<accession>A0A1I4PMH7</accession>